<dbReference type="AlphaFoldDB" id="A0A9J6FT55"/>
<name>A0A9J6FT55_HAELO</name>
<protein>
    <submittedName>
        <fullName evidence="1">Uncharacterized protein</fullName>
    </submittedName>
</protein>
<dbReference type="VEuPathDB" id="VectorBase:HLOH_060306"/>
<proteinExistence type="predicted"/>
<evidence type="ECO:0000313" key="1">
    <source>
        <dbReference type="EMBL" id="KAH9365999.1"/>
    </source>
</evidence>
<sequence length="134" mass="14919">MPEVEMVEGEEISSVCRSKKVRAEAAPGSVLHEGVKGGRRTAAPQGVAKHLAAASRLPRLPMDHIRIIARPRDDLDIKKSVKIRLAQALAMAVALSRRRPRVTSFALTLLRTFSSFQRRRRGTRRPRQASSRFG</sequence>
<dbReference type="Proteomes" id="UP000821853">
    <property type="component" value="Unassembled WGS sequence"/>
</dbReference>
<reference evidence="1 2" key="1">
    <citation type="journal article" date="2020" name="Cell">
        <title>Large-Scale Comparative Analyses of Tick Genomes Elucidate Their Genetic Diversity and Vector Capacities.</title>
        <authorList>
            <consortium name="Tick Genome and Microbiome Consortium (TIGMIC)"/>
            <person name="Jia N."/>
            <person name="Wang J."/>
            <person name="Shi W."/>
            <person name="Du L."/>
            <person name="Sun Y."/>
            <person name="Zhan W."/>
            <person name="Jiang J.F."/>
            <person name="Wang Q."/>
            <person name="Zhang B."/>
            <person name="Ji P."/>
            <person name="Bell-Sakyi L."/>
            <person name="Cui X.M."/>
            <person name="Yuan T.T."/>
            <person name="Jiang B.G."/>
            <person name="Yang W.F."/>
            <person name="Lam T.T."/>
            <person name="Chang Q.C."/>
            <person name="Ding S.J."/>
            <person name="Wang X.J."/>
            <person name="Zhu J.G."/>
            <person name="Ruan X.D."/>
            <person name="Zhao L."/>
            <person name="Wei J.T."/>
            <person name="Ye R.Z."/>
            <person name="Que T.C."/>
            <person name="Du C.H."/>
            <person name="Zhou Y.H."/>
            <person name="Cheng J.X."/>
            <person name="Dai P.F."/>
            <person name="Guo W.B."/>
            <person name="Han X.H."/>
            <person name="Huang E.J."/>
            <person name="Li L.F."/>
            <person name="Wei W."/>
            <person name="Gao Y.C."/>
            <person name="Liu J.Z."/>
            <person name="Shao H.Z."/>
            <person name="Wang X."/>
            <person name="Wang C.C."/>
            <person name="Yang T.C."/>
            <person name="Huo Q.B."/>
            <person name="Li W."/>
            <person name="Chen H.Y."/>
            <person name="Chen S.E."/>
            <person name="Zhou L.G."/>
            <person name="Ni X.B."/>
            <person name="Tian J.H."/>
            <person name="Sheng Y."/>
            <person name="Liu T."/>
            <person name="Pan Y.S."/>
            <person name="Xia L.Y."/>
            <person name="Li J."/>
            <person name="Zhao F."/>
            <person name="Cao W.C."/>
        </authorList>
    </citation>
    <scope>NUCLEOTIDE SEQUENCE [LARGE SCALE GENOMIC DNA]</scope>
    <source>
        <strain evidence="1">HaeL-2018</strain>
    </source>
</reference>
<accession>A0A9J6FT55</accession>
<organism evidence="1 2">
    <name type="scientific">Haemaphysalis longicornis</name>
    <name type="common">Bush tick</name>
    <dbReference type="NCBI Taxonomy" id="44386"/>
    <lineage>
        <taxon>Eukaryota</taxon>
        <taxon>Metazoa</taxon>
        <taxon>Ecdysozoa</taxon>
        <taxon>Arthropoda</taxon>
        <taxon>Chelicerata</taxon>
        <taxon>Arachnida</taxon>
        <taxon>Acari</taxon>
        <taxon>Parasitiformes</taxon>
        <taxon>Ixodida</taxon>
        <taxon>Ixodoidea</taxon>
        <taxon>Ixodidae</taxon>
        <taxon>Haemaphysalinae</taxon>
        <taxon>Haemaphysalis</taxon>
    </lineage>
</organism>
<evidence type="ECO:0000313" key="2">
    <source>
        <dbReference type="Proteomes" id="UP000821853"/>
    </source>
</evidence>
<keyword evidence="2" id="KW-1185">Reference proteome</keyword>
<dbReference type="EMBL" id="JABSTR010000003">
    <property type="protein sequence ID" value="KAH9365999.1"/>
    <property type="molecule type" value="Genomic_DNA"/>
</dbReference>
<comment type="caution">
    <text evidence="1">The sequence shown here is derived from an EMBL/GenBank/DDBJ whole genome shotgun (WGS) entry which is preliminary data.</text>
</comment>
<gene>
    <name evidence="1" type="ORF">HPB48_010599</name>
</gene>